<dbReference type="EMBL" id="FWDO01000004">
    <property type="protein sequence ID" value="SLM18443.1"/>
    <property type="molecule type" value="Genomic_DNA"/>
</dbReference>
<evidence type="ECO:0000259" key="1">
    <source>
        <dbReference type="Pfam" id="PF13338"/>
    </source>
</evidence>
<sequence>MTRETEQKVLSIIAAKGGYARAGALRAEGIHSSQLSALVESGALVRLKRGLYALANGIERSELVDIQKAIPGGIFCLGTALSIHGIGTWEPPEIQLAIRRDYRIAIPDFPPVRLFSFSGTRFELGIIEKSVGTGTIRVYDREKTICDIIRFRNTLGVDIAMEALREYLKEHTRNIPRLLEYSKLLRMEGPMRGYLEALV</sequence>
<evidence type="ECO:0000313" key="2">
    <source>
        <dbReference type="EMBL" id="SLM18443.1"/>
    </source>
</evidence>
<accession>A0A3P3XRH6</accession>
<proteinExistence type="predicted"/>
<dbReference type="Pfam" id="PF13338">
    <property type="entry name" value="AbiEi_4"/>
    <property type="match status" value="1"/>
</dbReference>
<protein>
    <recommendedName>
        <fullName evidence="1">AbiEi antitoxin N-terminal domain-containing protein</fullName>
    </recommendedName>
</protein>
<dbReference type="InterPro" id="IPR025159">
    <property type="entry name" value="AbiEi_N"/>
</dbReference>
<name>A0A3P3XRH6_9SPIR</name>
<reference evidence="2" key="1">
    <citation type="submission" date="2017-02" db="EMBL/GenBank/DDBJ databases">
        <authorList>
            <person name="Regsiter A."/>
            <person name="William W."/>
        </authorList>
    </citation>
    <scope>NUCLEOTIDE SEQUENCE</scope>
    <source>
        <strain evidence="2">BdmA 4</strain>
    </source>
</reference>
<feature type="domain" description="AbiEi antitoxin N-terminal" evidence="1">
    <location>
        <begin position="7"/>
        <end position="55"/>
    </location>
</feature>
<dbReference type="AlphaFoldDB" id="A0A3P3XRH6"/>
<gene>
    <name evidence="2" type="ORF">SPIRO4BDMA_41015</name>
</gene>
<organism evidence="2">
    <name type="scientific">uncultured spirochete</name>
    <dbReference type="NCBI Taxonomy" id="156406"/>
    <lineage>
        <taxon>Bacteria</taxon>
        <taxon>Pseudomonadati</taxon>
        <taxon>Spirochaetota</taxon>
        <taxon>Spirochaetia</taxon>
        <taxon>Spirochaetales</taxon>
        <taxon>environmental samples</taxon>
    </lineage>
</organism>